<sequence>MRSFTFIAAFASLAFTAVTSALPLVGSDSLAAPKWVRSPAVAAADIETRDIFYGNDPGNHDGNGNGNGNNGGSNRGIGDVLDGLNGRIGPLSQDLTNRISGSIAADAALDISITVLGQIKVLLTAAVAEIRAIISVRGGGALVLNGQTLDARGIAGILGTLIITIVKLLDVVVRVTASVRTQVLLTLIVDISALLSVIIGLVVTIVGNLLVVLTPLITVVVRIIVDLNLTGLIQVLKIPYN</sequence>
<feature type="transmembrane region" description="Helical" evidence="1">
    <location>
        <begin position="153"/>
        <end position="172"/>
    </location>
</feature>
<evidence type="ECO:0000313" key="4">
    <source>
        <dbReference type="Proteomes" id="UP000559027"/>
    </source>
</evidence>
<organism evidence="3 4">
    <name type="scientific">Leucocoprinus leucothites</name>
    <dbReference type="NCBI Taxonomy" id="201217"/>
    <lineage>
        <taxon>Eukaryota</taxon>
        <taxon>Fungi</taxon>
        <taxon>Dikarya</taxon>
        <taxon>Basidiomycota</taxon>
        <taxon>Agaricomycotina</taxon>
        <taxon>Agaricomycetes</taxon>
        <taxon>Agaricomycetidae</taxon>
        <taxon>Agaricales</taxon>
        <taxon>Agaricineae</taxon>
        <taxon>Agaricaceae</taxon>
        <taxon>Leucocoprinus</taxon>
    </lineage>
</organism>
<keyword evidence="4" id="KW-1185">Reference proteome</keyword>
<name>A0A8H5D6A3_9AGAR</name>
<gene>
    <name evidence="3" type="ORF">D9756_007041</name>
</gene>
<feature type="chain" id="PRO_5034592209" evidence="2">
    <location>
        <begin position="22"/>
        <end position="241"/>
    </location>
</feature>
<proteinExistence type="predicted"/>
<keyword evidence="1" id="KW-1133">Transmembrane helix</keyword>
<evidence type="ECO:0000256" key="1">
    <source>
        <dbReference type="SAM" id="Phobius"/>
    </source>
</evidence>
<dbReference type="AlphaFoldDB" id="A0A8H5D6A3"/>
<feature type="signal peptide" evidence="2">
    <location>
        <begin position="1"/>
        <end position="21"/>
    </location>
</feature>
<reference evidence="3 4" key="1">
    <citation type="journal article" date="2020" name="ISME J.">
        <title>Uncovering the hidden diversity of litter-decomposition mechanisms in mushroom-forming fungi.</title>
        <authorList>
            <person name="Floudas D."/>
            <person name="Bentzer J."/>
            <person name="Ahren D."/>
            <person name="Johansson T."/>
            <person name="Persson P."/>
            <person name="Tunlid A."/>
        </authorList>
    </citation>
    <scope>NUCLEOTIDE SEQUENCE [LARGE SCALE GENOMIC DNA]</scope>
    <source>
        <strain evidence="3 4">CBS 146.42</strain>
    </source>
</reference>
<keyword evidence="1" id="KW-0812">Transmembrane</keyword>
<dbReference type="OrthoDB" id="3247803at2759"/>
<comment type="caution">
    <text evidence="3">The sequence shown here is derived from an EMBL/GenBank/DDBJ whole genome shotgun (WGS) entry which is preliminary data.</text>
</comment>
<keyword evidence="1" id="KW-0472">Membrane</keyword>
<keyword evidence="2" id="KW-0732">Signal</keyword>
<protein>
    <submittedName>
        <fullName evidence="3">Uncharacterized protein</fullName>
    </submittedName>
</protein>
<dbReference type="Proteomes" id="UP000559027">
    <property type="component" value="Unassembled WGS sequence"/>
</dbReference>
<accession>A0A8H5D6A3</accession>
<evidence type="ECO:0000313" key="3">
    <source>
        <dbReference type="EMBL" id="KAF5354270.1"/>
    </source>
</evidence>
<feature type="transmembrane region" description="Helical" evidence="1">
    <location>
        <begin position="184"/>
        <end position="206"/>
    </location>
</feature>
<evidence type="ECO:0000256" key="2">
    <source>
        <dbReference type="SAM" id="SignalP"/>
    </source>
</evidence>
<dbReference type="EMBL" id="JAACJO010000009">
    <property type="protein sequence ID" value="KAF5354270.1"/>
    <property type="molecule type" value="Genomic_DNA"/>
</dbReference>